<dbReference type="PANTHER" id="PTHR43391">
    <property type="entry name" value="RETINOL DEHYDROGENASE-RELATED"/>
    <property type="match status" value="1"/>
</dbReference>
<dbReference type="InterPro" id="IPR036291">
    <property type="entry name" value="NAD(P)-bd_dom_sf"/>
</dbReference>
<evidence type="ECO:0000256" key="4">
    <source>
        <dbReference type="RuleBase" id="RU000363"/>
    </source>
</evidence>
<accession>A0A511DI08</accession>
<protein>
    <submittedName>
        <fullName evidence="5">Beta-ketoacyl-ACP reductase</fullName>
    </submittedName>
</protein>
<evidence type="ECO:0000313" key="6">
    <source>
        <dbReference type="Proteomes" id="UP000321685"/>
    </source>
</evidence>
<dbReference type="Pfam" id="PF00106">
    <property type="entry name" value="adh_short"/>
    <property type="match status" value="1"/>
</dbReference>
<dbReference type="PRINTS" id="PR00081">
    <property type="entry name" value="GDHRDH"/>
</dbReference>
<dbReference type="Gene3D" id="3.40.50.720">
    <property type="entry name" value="NAD(P)-binding Rossmann-like Domain"/>
    <property type="match status" value="1"/>
</dbReference>
<evidence type="ECO:0000313" key="5">
    <source>
        <dbReference type="EMBL" id="GEL24429.1"/>
    </source>
</evidence>
<dbReference type="OrthoDB" id="158573at2"/>
<dbReference type="AlphaFoldDB" id="A0A511DI08"/>
<organism evidence="5 6">
    <name type="scientific">Pseudonocardia sulfidoxydans NBRC 16205</name>
    <dbReference type="NCBI Taxonomy" id="1223511"/>
    <lineage>
        <taxon>Bacteria</taxon>
        <taxon>Bacillati</taxon>
        <taxon>Actinomycetota</taxon>
        <taxon>Actinomycetes</taxon>
        <taxon>Pseudonocardiales</taxon>
        <taxon>Pseudonocardiaceae</taxon>
        <taxon>Pseudonocardia</taxon>
    </lineage>
</organism>
<keyword evidence="6" id="KW-1185">Reference proteome</keyword>
<dbReference type="PANTHER" id="PTHR43391:SF14">
    <property type="entry name" value="DEHYDROGENASE_REDUCTASE SDR FAMILY PROTEIN 7-LIKE"/>
    <property type="match status" value="1"/>
</dbReference>
<comment type="caution">
    <text evidence="5">The sequence shown here is derived from an EMBL/GenBank/DDBJ whole genome shotgun (WGS) entry which is preliminary data.</text>
</comment>
<comment type="similarity">
    <text evidence="1 4">Belongs to the short-chain dehydrogenases/reductases (SDR) family.</text>
</comment>
<evidence type="ECO:0000256" key="1">
    <source>
        <dbReference type="ARBA" id="ARBA00006484"/>
    </source>
</evidence>
<dbReference type="EMBL" id="BJVJ01000033">
    <property type="protein sequence ID" value="GEL24429.1"/>
    <property type="molecule type" value="Genomic_DNA"/>
</dbReference>
<keyword evidence="2" id="KW-0521">NADP</keyword>
<dbReference type="Proteomes" id="UP000321685">
    <property type="component" value="Unassembled WGS sequence"/>
</dbReference>
<keyword evidence="3" id="KW-0560">Oxidoreductase</keyword>
<dbReference type="PRINTS" id="PR00080">
    <property type="entry name" value="SDRFAMILY"/>
</dbReference>
<dbReference type="InterPro" id="IPR020904">
    <property type="entry name" value="Sc_DH/Rdtase_CS"/>
</dbReference>
<evidence type="ECO:0000256" key="2">
    <source>
        <dbReference type="ARBA" id="ARBA00022857"/>
    </source>
</evidence>
<gene>
    <name evidence="5" type="ORF">PSU4_33830</name>
</gene>
<dbReference type="SUPFAM" id="SSF51735">
    <property type="entry name" value="NAD(P)-binding Rossmann-fold domains"/>
    <property type="match status" value="1"/>
</dbReference>
<dbReference type="PROSITE" id="PS00061">
    <property type="entry name" value="ADH_SHORT"/>
    <property type="match status" value="1"/>
</dbReference>
<proteinExistence type="inferred from homology"/>
<name>A0A511DI08_9PSEU</name>
<sequence>MIATDRERRVALVTGGSRGIGLDIALRLAGEGFAVTVAARKEAGVAAAVARIEEQTGAPAFGVAADMADETALGTLATAHADRFGRLDVLVLAAGLGAEEPVGAIRTTAYDLQMNVNLRAPVLLVRELLPLLRTTATAHPEHGSRVVALSSITGVAAEAGLSVYGATKAALLSFCETLSLEESGNGVNATAVAPGYVDTDMTAHLHGRLERESMLGVTDVTEMVLGLTRLSARAVVPSIVISRAGSQLWRA</sequence>
<dbReference type="InterPro" id="IPR002347">
    <property type="entry name" value="SDR_fam"/>
</dbReference>
<dbReference type="GO" id="GO:0016491">
    <property type="term" value="F:oxidoreductase activity"/>
    <property type="evidence" value="ECO:0007669"/>
    <property type="project" value="UniProtKB-KW"/>
</dbReference>
<reference evidence="5 6" key="1">
    <citation type="submission" date="2019-07" db="EMBL/GenBank/DDBJ databases">
        <title>Whole genome shotgun sequence of Pseudonocardia sulfidoxydans NBRC 16205.</title>
        <authorList>
            <person name="Hosoyama A."/>
            <person name="Uohara A."/>
            <person name="Ohji S."/>
            <person name="Ichikawa N."/>
        </authorList>
    </citation>
    <scope>NUCLEOTIDE SEQUENCE [LARGE SCALE GENOMIC DNA]</scope>
    <source>
        <strain evidence="5 6">NBRC 16205</strain>
    </source>
</reference>
<dbReference type="RefSeq" id="WP_147109298.1">
    <property type="nucleotide sequence ID" value="NZ_BJVJ01000033.1"/>
</dbReference>
<dbReference type="CDD" id="cd05233">
    <property type="entry name" value="SDR_c"/>
    <property type="match status" value="1"/>
</dbReference>
<evidence type="ECO:0000256" key="3">
    <source>
        <dbReference type="ARBA" id="ARBA00023002"/>
    </source>
</evidence>